<proteinExistence type="predicted"/>
<dbReference type="InterPro" id="IPR011009">
    <property type="entry name" value="Kinase-like_dom_sf"/>
</dbReference>
<feature type="region of interest" description="Disordered" evidence="1">
    <location>
        <begin position="176"/>
        <end position="222"/>
    </location>
</feature>
<dbReference type="EMBL" id="ML996603">
    <property type="protein sequence ID" value="KAF2752623.1"/>
    <property type="molecule type" value="Genomic_DNA"/>
</dbReference>
<dbReference type="GO" id="GO:0004672">
    <property type="term" value="F:protein kinase activity"/>
    <property type="evidence" value="ECO:0007669"/>
    <property type="project" value="InterPro"/>
</dbReference>
<dbReference type="AlphaFoldDB" id="A0A6A6VQZ7"/>
<sequence length="444" mass="49483">MKETRSSAGITLTGHRHLRPGWCADSAHSSMSTPVPYRDSQASIVEAMAVEDDAKRLGAEVGEFDVRAGITFTCKTSRDVGVNSTTMGIGRVHCDSQTSGLVTNRGDAVYGRLVCDKAARAASFMHCSGGLITDHGIRDQSKSSGSRLPPDLVSFEGPGLSSGLYAYRENMTSQNGRSFIRDVTPQPQERNTRRLASRRANQTQSFRITSRTRRTNESDQGKNRQYCTHKCLQGLLRRGPLDHKCPNVKAHGRHSHRIDRSAFLRLMHKQLSMDLDHDVDCLRIHGSRGVLFRVCLTSHGEFVPVHLGNIDLTHAPVLLYYGIAELTHMMFRSFGGVKVSREILSNHSAEIHKQVERAVSSIHDLEVLHRDLIPRNILWNAAGRQAVIIDFERARFPAPRLPLGELSPNRKRKRLLIKKMTCANSSSPEFDQEKRNAVRALGVA</sequence>
<reference evidence="3" key="1">
    <citation type="journal article" date="2020" name="Stud. Mycol.">
        <title>101 Dothideomycetes genomes: a test case for predicting lifestyles and emergence of pathogens.</title>
        <authorList>
            <person name="Haridas S."/>
            <person name="Albert R."/>
            <person name="Binder M."/>
            <person name="Bloem J."/>
            <person name="Labutti K."/>
            <person name="Salamov A."/>
            <person name="Andreopoulos B."/>
            <person name="Baker S."/>
            <person name="Barry K."/>
            <person name="Bills G."/>
            <person name="Bluhm B."/>
            <person name="Cannon C."/>
            <person name="Castanera R."/>
            <person name="Culley D."/>
            <person name="Daum C."/>
            <person name="Ezra D."/>
            <person name="Gonzalez J."/>
            <person name="Henrissat B."/>
            <person name="Kuo A."/>
            <person name="Liang C."/>
            <person name="Lipzen A."/>
            <person name="Lutzoni F."/>
            <person name="Magnuson J."/>
            <person name="Mondo S."/>
            <person name="Nolan M."/>
            <person name="Ohm R."/>
            <person name="Pangilinan J."/>
            <person name="Park H.-J."/>
            <person name="Ramirez L."/>
            <person name="Alfaro M."/>
            <person name="Sun H."/>
            <person name="Tritt A."/>
            <person name="Yoshinaga Y."/>
            <person name="Zwiers L.-H."/>
            <person name="Turgeon B."/>
            <person name="Goodwin S."/>
            <person name="Spatafora J."/>
            <person name="Crous P."/>
            <person name="Grigoriev I."/>
        </authorList>
    </citation>
    <scope>NUCLEOTIDE SEQUENCE</scope>
    <source>
        <strain evidence="3">CBS 121739</strain>
    </source>
</reference>
<evidence type="ECO:0000259" key="2">
    <source>
        <dbReference type="PROSITE" id="PS50011"/>
    </source>
</evidence>
<protein>
    <recommendedName>
        <fullName evidence="2">Protein kinase domain-containing protein</fullName>
    </recommendedName>
</protein>
<dbReference type="Proteomes" id="UP000799437">
    <property type="component" value="Unassembled WGS sequence"/>
</dbReference>
<organism evidence="3 4">
    <name type="scientific">Pseudovirgaria hyperparasitica</name>
    <dbReference type="NCBI Taxonomy" id="470096"/>
    <lineage>
        <taxon>Eukaryota</taxon>
        <taxon>Fungi</taxon>
        <taxon>Dikarya</taxon>
        <taxon>Ascomycota</taxon>
        <taxon>Pezizomycotina</taxon>
        <taxon>Dothideomycetes</taxon>
        <taxon>Dothideomycetes incertae sedis</taxon>
        <taxon>Acrospermales</taxon>
        <taxon>Acrospermaceae</taxon>
        <taxon>Pseudovirgaria</taxon>
    </lineage>
</organism>
<evidence type="ECO:0000313" key="4">
    <source>
        <dbReference type="Proteomes" id="UP000799437"/>
    </source>
</evidence>
<dbReference type="GeneID" id="54486968"/>
<dbReference type="Pfam" id="PF06293">
    <property type="entry name" value="Kdo"/>
    <property type="match status" value="1"/>
</dbReference>
<dbReference type="GO" id="GO:0005524">
    <property type="term" value="F:ATP binding"/>
    <property type="evidence" value="ECO:0007669"/>
    <property type="project" value="InterPro"/>
</dbReference>
<keyword evidence="4" id="KW-1185">Reference proteome</keyword>
<gene>
    <name evidence="3" type="ORF">EJ05DRAFT_490761</name>
</gene>
<accession>A0A6A6VQZ7</accession>
<feature type="compositionally biased region" description="Polar residues" evidence="1">
    <location>
        <begin position="199"/>
        <end position="209"/>
    </location>
</feature>
<dbReference type="InterPro" id="IPR000719">
    <property type="entry name" value="Prot_kinase_dom"/>
</dbReference>
<feature type="domain" description="Protein kinase" evidence="2">
    <location>
        <begin position="150"/>
        <end position="444"/>
    </location>
</feature>
<dbReference type="Gene3D" id="1.10.510.10">
    <property type="entry name" value="Transferase(Phosphotransferase) domain 1"/>
    <property type="match status" value="1"/>
</dbReference>
<dbReference type="SUPFAM" id="SSF56112">
    <property type="entry name" value="Protein kinase-like (PK-like)"/>
    <property type="match status" value="1"/>
</dbReference>
<dbReference type="OrthoDB" id="3944001at2759"/>
<name>A0A6A6VQZ7_9PEZI</name>
<dbReference type="RefSeq" id="XP_033595074.1">
    <property type="nucleotide sequence ID" value="XM_033745914.1"/>
</dbReference>
<dbReference type="PROSITE" id="PS50011">
    <property type="entry name" value="PROTEIN_KINASE_DOM"/>
    <property type="match status" value="1"/>
</dbReference>
<evidence type="ECO:0000256" key="1">
    <source>
        <dbReference type="SAM" id="MobiDB-lite"/>
    </source>
</evidence>
<evidence type="ECO:0000313" key="3">
    <source>
        <dbReference type="EMBL" id="KAF2752623.1"/>
    </source>
</evidence>